<name>A0A7S4S4T4_9STRA</name>
<dbReference type="AlphaFoldDB" id="A0A7S4S4T4"/>
<proteinExistence type="predicted"/>
<feature type="compositionally biased region" description="Polar residues" evidence="1">
    <location>
        <begin position="175"/>
        <end position="185"/>
    </location>
</feature>
<evidence type="ECO:0000256" key="1">
    <source>
        <dbReference type="SAM" id="MobiDB-lite"/>
    </source>
</evidence>
<reference evidence="2" key="1">
    <citation type="submission" date="2021-01" db="EMBL/GenBank/DDBJ databases">
        <authorList>
            <person name="Corre E."/>
            <person name="Pelletier E."/>
            <person name="Niang G."/>
            <person name="Scheremetjew M."/>
            <person name="Finn R."/>
            <person name="Kale V."/>
            <person name="Holt S."/>
            <person name="Cochrane G."/>
            <person name="Meng A."/>
            <person name="Brown T."/>
            <person name="Cohen L."/>
        </authorList>
    </citation>
    <scope>NUCLEOTIDE SEQUENCE</scope>
    <source>
        <strain evidence="2">GSO104</strain>
    </source>
</reference>
<evidence type="ECO:0000313" key="2">
    <source>
        <dbReference type="EMBL" id="CAE4634581.1"/>
    </source>
</evidence>
<feature type="region of interest" description="Disordered" evidence="1">
    <location>
        <begin position="1"/>
        <end position="315"/>
    </location>
</feature>
<feature type="compositionally biased region" description="Polar residues" evidence="1">
    <location>
        <begin position="121"/>
        <end position="144"/>
    </location>
</feature>
<protein>
    <recommendedName>
        <fullName evidence="3">BRCT domain-containing protein</fullName>
    </recommendedName>
</protein>
<feature type="compositionally biased region" description="Basic and acidic residues" evidence="1">
    <location>
        <begin position="9"/>
        <end position="31"/>
    </location>
</feature>
<evidence type="ECO:0008006" key="3">
    <source>
        <dbReference type="Google" id="ProtNLM"/>
    </source>
</evidence>
<feature type="compositionally biased region" description="Polar residues" evidence="1">
    <location>
        <begin position="80"/>
        <end position="91"/>
    </location>
</feature>
<dbReference type="EMBL" id="HBNS01037526">
    <property type="protein sequence ID" value="CAE4634581.1"/>
    <property type="molecule type" value="Transcribed_RNA"/>
</dbReference>
<feature type="compositionally biased region" description="Low complexity" evidence="1">
    <location>
        <begin position="252"/>
        <end position="271"/>
    </location>
</feature>
<feature type="compositionally biased region" description="Basic residues" evidence="1">
    <location>
        <begin position="163"/>
        <end position="173"/>
    </location>
</feature>
<feature type="compositionally biased region" description="Polar residues" evidence="1">
    <location>
        <begin position="209"/>
        <end position="231"/>
    </location>
</feature>
<accession>A0A7S4S4T4</accession>
<feature type="compositionally biased region" description="Polar residues" evidence="1">
    <location>
        <begin position="39"/>
        <end position="71"/>
    </location>
</feature>
<sequence length="896" mass="99239">MPSVTSGRKNNDEVGEEKKDEVERVEERNENSKIAMKSTFASSSPLFQPSSGNDDFPQDQSSQWKVLQNEHSISEETKENSTVLASPSTRGGTPPAPSSKHHPTTPPLGIKRALLPPPSIGCQSHFSPSQESPMSGLITTTATDEQSEPPTEYFPSPPPSTSRTKKKERKRTPSHYSLTQHSLMSKQPPMSYREEQSEPQPKHLPTPPLSQNKNQMMARFSPSQESLTVQHPPSPQREQSEPQSEHFPSPPLSGSGILPARSSLSQESLSSDHPPSPQREQSEPQSEHLPTPPNSLSQLDCSGANHMVGPTSNHTASDMYISKKRQTASPTKESPGSQLSVDCIVEETCLPQLPDPSDVEFGNDAKKENPIFLNVQQRIERDRRPLEVKGKKTFGLHSVGDDDLSSVVYGTATEPNDLIPVCDTDSDIIVRETLVEASESPGTTDLDEMKTSPLASASLCPRRKMSCLESEVEIEADGDPPKYTVEHNLGDETRHTSIQGSGAGLNKENMVYIYYDSLDKAELRVLRRLQKSGLCVLPGTSVHSDFWDNDTESSSVFDNSQHPASIPAAGNTNNGTKTRWFITHAVRKENIFISDCEGDKHKEKSTKSTSADYSNANGNFPSTFRVCHRSFEYLKAITSGMCILDAKVLNDSMETKRWLLSEDLYGISCDLELYDKFLSLSRDQSSLHKWLTSTMQDCHGISKRQLTFFLSDFALFLLPDTESSEDDVACKNEALLRSIQIIDRNSPTHGTDLTDTKERDIPNVEFSSDSSQLTAEQAKTLIRSIGGTVITQENDAMWKFPTGDTRRLIIIPDGISPNQLMAKLVRYCLSPGSILPLDSWVDDYDLRLDSFEKNCFVSAPMHRIVMVTSSWLSDSIAARAIAPIDEFCCGVLCWKL</sequence>
<organism evidence="2">
    <name type="scientific">Ditylum brightwellii</name>
    <dbReference type="NCBI Taxonomy" id="49249"/>
    <lineage>
        <taxon>Eukaryota</taxon>
        <taxon>Sar</taxon>
        <taxon>Stramenopiles</taxon>
        <taxon>Ochrophyta</taxon>
        <taxon>Bacillariophyta</taxon>
        <taxon>Mediophyceae</taxon>
        <taxon>Lithodesmiophycidae</taxon>
        <taxon>Lithodesmiales</taxon>
        <taxon>Lithodesmiaceae</taxon>
        <taxon>Ditylum</taxon>
    </lineage>
</organism>
<gene>
    <name evidence="2" type="ORF">DBRI00130_LOCUS29305</name>
</gene>